<dbReference type="Gene3D" id="1.10.3720.10">
    <property type="entry name" value="MetI-like"/>
    <property type="match status" value="1"/>
</dbReference>
<dbReference type="EMBL" id="CP062919">
    <property type="protein sequence ID" value="QPF14525.1"/>
    <property type="molecule type" value="Genomic_DNA"/>
</dbReference>
<dbReference type="PANTHER" id="PTHR30151">
    <property type="entry name" value="ALKANE SULFONATE ABC TRANSPORTER-RELATED, MEMBRANE SUBUNIT"/>
    <property type="match status" value="1"/>
</dbReference>
<dbReference type="EMBL" id="QKWF01000108">
    <property type="protein sequence ID" value="PZM16119.1"/>
    <property type="molecule type" value="Genomic_DNA"/>
</dbReference>
<dbReference type="Proteomes" id="UP000594659">
    <property type="component" value="Chromosome"/>
</dbReference>
<keyword evidence="2 7" id="KW-0813">Transport</keyword>
<evidence type="ECO:0000256" key="6">
    <source>
        <dbReference type="ARBA" id="ARBA00023136"/>
    </source>
</evidence>
<dbReference type="AlphaFoldDB" id="A0A241ZB05"/>
<evidence type="ECO:0000313" key="11">
    <source>
        <dbReference type="EMBL" id="PZM16119.1"/>
    </source>
</evidence>
<keyword evidence="6 7" id="KW-0472">Membrane</keyword>
<feature type="transmembrane region" description="Helical" evidence="7">
    <location>
        <begin position="131"/>
        <end position="150"/>
    </location>
</feature>
<dbReference type="CDD" id="cd06261">
    <property type="entry name" value="TM_PBP2"/>
    <property type="match status" value="1"/>
</dbReference>
<accession>A0A241ZB05</accession>
<dbReference type="Proteomes" id="UP000194699">
    <property type="component" value="Unassembled WGS sequence"/>
</dbReference>
<evidence type="ECO:0000256" key="5">
    <source>
        <dbReference type="ARBA" id="ARBA00022989"/>
    </source>
</evidence>
<dbReference type="GO" id="GO:0005886">
    <property type="term" value="C:plasma membrane"/>
    <property type="evidence" value="ECO:0007669"/>
    <property type="project" value="UniProtKB-SubCell"/>
</dbReference>
<evidence type="ECO:0000256" key="2">
    <source>
        <dbReference type="ARBA" id="ARBA00022448"/>
    </source>
</evidence>
<proteinExistence type="inferred from homology"/>
<dbReference type="Proteomes" id="UP000248662">
    <property type="component" value="Unassembled WGS sequence"/>
</dbReference>
<dbReference type="EMBL" id="NXDV01000006">
    <property type="protein sequence ID" value="PHQ02909.1"/>
    <property type="molecule type" value="Genomic_DNA"/>
</dbReference>
<reference evidence="12 16" key="4">
    <citation type="submission" date="2020-09" db="EMBL/GenBank/DDBJ databases">
        <title>Resistance determinants and their genetic context in bacteria from a longitudinal study of pigs reared under conventional and antibiotic-free husbandry practices.</title>
        <authorList>
            <person name="Poulin-Laprade D."/>
            <person name="Brouard J.-S."/>
            <person name="Gagnon N."/>
            <person name="Turcotte A."/>
            <person name="Langlois A."/>
            <person name="Matte J.J."/>
            <person name="Carrillo C.D."/>
            <person name="Zaheer R."/>
            <person name="McAllister T."/>
            <person name="Topp E."/>
            <person name="Talbot G."/>
        </authorList>
    </citation>
    <scope>NUCLEOTIDE SEQUENCE [LARGE SCALE GENOMIC DNA]</scope>
    <source>
        <strain evidence="12 16">Res13-Abat-PEA21-P4-01-A</strain>
    </source>
</reference>
<feature type="transmembrane region" description="Helical" evidence="7">
    <location>
        <begin position="12"/>
        <end position="33"/>
    </location>
</feature>
<name>A0A241ZB05_ACIBA</name>
<organism evidence="9 13">
    <name type="scientific">Acinetobacter baumannii</name>
    <dbReference type="NCBI Taxonomy" id="470"/>
    <lineage>
        <taxon>Bacteria</taxon>
        <taxon>Pseudomonadati</taxon>
        <taxon>Pseudomonadota</taxon>
        <taxon>Gammaproteobacteria</taxon>
        <taxon>Moraxellales</taxon>
        <taxon>Moraxellaceae</taxon>
        <taxon>Acinetobacter</taxon>
        <taxon>Acinetobacter calcoaceticus/baumannii complex</taxon>
    </lineage>
</organism>
<dbReference type="RefSeq" id="WP_000615472.1">
    <property type="nucleotide sequence ID" value="NZ_CAKNBL010000066.1"/>
</dbReference>
<feature type="transmembrane region" description="Helical" evidence="7">
    <location>
        <begin position="72"/>
        <end position="91"/>
    </location>
</feature>
<evidence type="ECO:0000313" key="10">
    <source>
        <dbReference type="EMBL" id="PHQ02909.1"/>
    </source>
</evidence>
<keyword evidence="4 7" id="KW-0812">Transmembrane</keyword>
<keyword evidence="5 7" id="KW-1133">Transmembrane helix</keyword>
<evidence type="ECO:0000256" key="7">
    <source>
        <dbReference type="RuleBase" id="RU363032"/>
    </source>
</evidence>
<gene>
    <name evidence="9" type="ORF">B9X95_18770</name>
    <name evidence="10" type="ORF">CPI82_09885</name>
    <name evidence="11" type="ORF">DOL94_11340</name>
    <name evidence="12" type="ORF">IMO23_06330</name>
</gene>
<evidence type="ECO:0000313" key="16">
    <source>
        <dbReference type="Proteomes" id="UP000594659"/>
    </source>
</evidence>
<protein>
    <submittedName>
        <fullName evidence="9 10">ABC transporter permease</fullName>
    </submittedName>
</protein>
<dbReference type="Pfam" id="PF00528">
    <property type="entry name" value="BPD_transp_1"/>
    <property type="match status" value="1"/>
</dbReference>
<comment type="similarity">
    <text evidence="7">Belongs to the binding-protein-dependent transport system permease family.</text>
</comment>
<evidence type="ECO:0000259" key="8">
    <source>
        <dbReference type="PROSITE" id="PS50928"/>
    </source>
</evidence>
<evidence type="ECO:0000313" key="14">
    <source>
        <dbReference type="Proteomes" id="UP000223291"/>
    </source>
</evidence>
<evidence type="ECO:0000313" key="12">
    <source>
        <dbReference type="EMBL" id="QPF14525.1"/>
    </source>
</evidence>
<reference evidence="10 14" key="2">
    <citation type="submission" date="2017-09" db="EMBL/GenBank/DDBJ databases">
        <title>Draft genome of Acinetobacter baumannii strain I43, a mercury resistant bacteria.</title>
        <authorList>
            <person name="Siqueira K.A."/>
            <person name="Mello I.S."/>
            <person name="Mendes T.A."/>
            <person name="Soares M.A."/>
        </authorList>
    </citation>
    <scope>NUCLEOTIDE SEQUENCE [LARGE SCALE GENOMIC DNA]</scope>
    <source>
        <strain evidence="10 14">I43</strain>
    </source>
</reference>
<dbReference type="InterPro" id="IPR035906">
    <property type="entry name" value="MetI-like_sf"/>
</dbReference>
<dbReference type="SUPFAM" id="SSF161098">
    <property type="entry name" value="MetI-like"/>
    <property type="match status" value="1"/>
</dbReference>
<dbReference type="PANTHER" id="PTHR30151:SF0">
    <property type="entry name" value="ABC TRANSPORTER PERMEASE PROTEIN MJ0413-RELATED"/>
    <property type="match status" value="1"/>
</dbReference>
<reference evidence="11 15" key="3">
    <citation type="submission" date="2018-06" db="EMBL/GenBank/DDBJ databases">
        <title>Carbapenemase-producing Acinetobacter spp. from environmental sources in an hospital from French Polynesia.</title>
        <authorList>
            <person name="Bonnin R.A."/>
            <person name="Levy M."/>
            <person name="Cuzon G."/>
            <person name="Dortet L."/>
            <person name="Naas T."/>
        </authorList>
    </citation>
    <scope>NUCLEOTIDE SEQUENCE [LARGE SCALE GENOMIC DNA]</scope>
    <source>
        <strain evidence="11 15">R10</strain>
    </source>
</reference>
<evidence type="ECO:0000256" key="1">
    <source>
        <dbReference type="ARBA" id="ARBA00004651"/>
    </source>
</evidence>
<comment type="subcellular location">
    <subcellularLocation>
        <location evidence="1 7">Cell membrane</location>
        <topology evidence="1 7">Multi-pass membrane protein</topology>
    </subcellularLocation>
</comment>
<dbReference type="EMBL" id="NGEL01000185">
    <property type="protein sequence ID" value="OTM79510.1"/>
    <property type="molecule type" value="Genomic_DNA"/>
</dbReference>
<reference evidence="9 13" key="1">
    <citation type="submission" date="2017-05" db="EMBL/GenBank/DDBJ databases">
        <authorList>
            <person name="Song R."/>
            <person name="Chenine A.L."/>
            <person name="Ruprecht R.M."/>
        </authorList>
    </citation>
    <scope>NUCLEOTIDE SEQUENCE [LARGE SCALE GENOMIC DNA]</scope>
    <source>
        <strain evidence="9 13">PR350</strain>
    </source>
</reference>
<dbReference type="GO" id="GO:0042918">
    <property type="term" value="P:alkanesulfonate transmembrane transport"/>
    <property type="evidence" value="ECO:0007669"/>
    <property type="project" value="UniProtKB-ARBA"/>
</dbReference>
<feature type="domain" description="ABC transmembrane type-1" evidence="8">
    <location>
        <begin position="65"/>
        <end position="245"/>
    </location>
</feature>
<evidence type="ECO:0000313" key="9">
    <source>
        <dbReference type="EMBL" id="OTM79510.1"/>
    </source>
</evidence>
<evidence type="ECO:0000313" key="15">
    <source>
        <dbReference type="Proteomes" id="UP000248662"/>
    </source>
</evidence>
<evidence type="ECO:0000313" key="13">
    <source>
        <dbReference type="Proteomes" id="UP000194699"/>
    </source>
</evidence>
<feature type="transmembrane region" description="Helical" evidence="7">
    <location>
        <begin position="194"/>
        <end position="214"/>
    </location>
</feature>
<dbReference type="FunFam" id="1.10.3720.10:FF:000003">
    <property type="entry name" value="Aliphatic sulfonate ABC transporter permease"/>
    <property type="match status" value="1"/>
</dbReference>
<sequence length="259" mass="28323">MIQLNPFKVKVISTLSLITFVIIWQLVCTFKLVSPILLPSPLQILDTVLDLFKNGYRDAPFYQHILVSTARAFFAFFVAIVIGVPLGLLMGRRPVLNAVLDPFVQFLRPVPKIALIPLVVVWLGIGEESKFFLIFIATFLSVIVGATAASQNVPYGLIQAAQTMGLGKTAILFRVILPSSLPEIFTTIRLSIGIGWTSLIAAEMVAATSGLGWMIINAGSYLRTDVVIVGIILLGTIGFILDWLIVKAQQKWAPWTGKA</sequence>
<feature type="transmembrane region" description="Helical" evidence="7">
    <location>
        <begin position="226"/>
        <end position="246"/>
    </location>
</feature>
<keyword evidence="3" id="KW-1003">Cell membrane</keyword>
<evidence type="ECO:0000256" key="3">
    <source>
        <dbReference type="ARBA" id="ARBA00022475"/>
    </source>
</evidence>
<feature type="transmembrane region" description="Helical" evidence="7">
    <location>
        <begin position="103"/>
        <end position="125"/>
    </location>
</feature>
<dbReference type="InterPro" id="IPR000515">
    <property type="entry name" value="MetI-like"/>
</dbReference>
<dbReference type="PROSITE" id="PS50928">
    <property type="entry name" value="ABC_TM1"/>
    <property type="match status" value="1"/>
</dbReference>
<evidence type="ECO:0000256" key="4">
    <source>
        <dbReference type="ARBA" id="ARBA00022692"/>
    </source>
</evidence>
<dbReference type="Proteomes" id="UP000223291">
    <property type="component" value="Unassembled WGS sequence"/>
</dbReference>